<feature type="signal peptide" evidence="3">
    <location>
        <begin position="1"/>
        <end position="17"/>
    </location>
</feature>
<accession>A0A8C5M447</accession>
<proteinExistence type="predicted"/>
<feature type="compositionally biased region" description="Polar residues" evidence="1">
    <location>
        <begin position="26"/>
        <end position="41"/>
    </location>
</feature>
<sequence length="179" mass="19809">MLPQLLLLFMATDWLAADHVLSDETNQNLPSDTTLSPWNQEESAESMPFYQEKEQPVALPEKSQAAQPVISISERVQVKSREKKDLGTLGYVLGILMVVIIIAIGSGIVFGYMYKRAKDLKRQHDQEVAEREEQRINLPLSAFLNPSCDTRDETTIEISSSNTGPDVAPLISHTGTPGA</sequence>
<dbReference type="OrthoDB" id="9893972at2759"/>
<evidence type="ECO:0000256" key="3">
    <source>
        <dbReference type="SAM" id="SignalP"/>
    </source>
</evidence>
<keyword evidence="3" id="KW-0732">Signal</keyword>
<dbReference type="Proteomes" id="UP000694569">
    <property type="component" value="Unplaced"/>
</dbReference>
<keyword evidence="2" id="KW-0812">Transmembrane</keyword>
<keyword evidence="2" id="KW-1133">Transmembrane helix</keyword>
<evidence type="ECO:0000313" key="5">
    <source>
        <dbReference type="Proteomes" id="UP000694569"/>
    </source>
</evidence>
<evidence type="ECO:0000313" key="4">
    <source>
        <dbReference type="Ensembl" id="ENSLLEP00000006430.1"/>
    </source>
</evidence>
<organism evidence="4 5">
    <name type="scientific">Leptobrachium leishanense</name>
    <name type="common">Leishan spiny toad</name>
    <dbReference type="NCBI Taxonomy" id="445787"/>
    <lineage>
        <taxon>Eukaryota</taxon>
        <taxon>Metazoa</taxon>
        <taxon>Chordata</taxon>
        <taxon>Craniata</taxon>
        <taxon>Vertebrata</taxon>
        <taxon>Euteleostomi</taxon>
        <taxon>Amphibia</taxon>
        <taxon>Batrachia</taxon>
        <taxon>Anura</taxon>
        <taxon>Pelobatoidea</taxon>
        <taxon>Megophryidae</taxon>
        <taxon>Leptobrachium</taxon>
    </lineage>
</organism>
<evidence type="ECO:0008006" key="6">
    <source>
        <dbReference type="Google" id="ProtNLM"/>
    </source>
</evidence>
<keyword evidence="5" id="KW-1185">Reference proteome</keyword>
<keyword evidence="2" id="KW-0472">Membrane</keyword>
<feature type="region of interest" description="Disordered" evidence="1">
    <location>
        <begin position="156"/>
        <end position="179"/>
    </location>
</feature>
<feature type="transmembrane region" description="Helical" evidence="2">
    <location>
        <begin position="89"/>
        <end position="114"/>
    </location>
</feature>
<feature type="region of interest" description="Disordered" evidence="1">
    <location>
        <begin position="26"/>
        <end position="45"/>
    </location>
</feature>
<dbReference type="Ensembl" id="ENSLLET00000011284.1">
    <property type="protein sequence ID" value="ENSLLEP00000010860.1"/>
    <property type="gene ID" value="ENSLLEG00000006918.1"/>
</dbReference>
<evidence type="ECO:0000256" key="1">
    <source>
        <dbReference type="SAM" id="MobiDB-lite"/>
    </source>
</evidence>
<feature type="chain" id="PRO_5044680842" description="Phosphoinositide-3-kinase-interacting protein 1" evidence="3">
    <location>
        <begin position="18"/>
        <end position="179"/>
    </location>
</feature>
<dbReference type="GeneTree" id="ENSGT00390000017774"/>
<protein>
    <recommendedName>
        <fullName evidence="6">Phosphoinositide-3-kinase-interacting protein 1</fullName>
    </recommendedName>
</protein>
<reference evidence="4" key="1">
    <citation type="submission" date="2025-05" db="UniProtKB">
        <authorList>
            <consortium name="Ensembl"/>
        </authorList>
    </citation>
    <scope>IDENTIFICATION</scope>
</reference>
<name>A0A8C5M447_9ANUR</name>
<dbReference type="Ensembl" id="ENSLLET00000006700.1">
    <property type="protein sequence ID" value="ENSLLEP00000006430.1"/>
    <property type="gene ID" value="ENSLLEG00000004069.1"/>
</dbReference>
<evidence type="ECO:0000256" key="2">
    <source>
        <dbReference type="SAM" id="Phobius"/>
    </source>
</evidence>
<dbReference type="AlphaFoldDB" id="A0A8C5M447"/>